<dbReference type="AlphaFoldDB" id="A0A1V6N5C0"/>
<protein>
    <submittedName>
        <fullName evidence="1">Uncharacterized protein</fullName>
    </submittedName>
</protein>
<keyword evidence="2" id="KW-1185">Reference proteome</keyword>
<evidence type="ECO:0000313" key="2">
    <source>
        <dbReference type="Proteomes" id="UP000191661"/>
    </source>
</evidence>
<reference evidence="1 2" key="1">
    <citation type="submission" date="2014-12" db="EMBL/GenBank/DDBJ databases">
        <title>Genome sequence of Methanobrevibacter arboriphilicus DH1, DSM1125.</title>
        <authorList>
            <person name="Poehlein A."/>
            <person name="Thauer R.K."/>
            <person name="Seedorf H."/>
            <person name="Daniel R."/>
        </authorList>
    </citation>
    <scope>NUCLEOTIDE SEQUENCE [LARGE SCALE GENOMIC DNA]</scope>
    <source>
        <strain evidence="1 2">DH1</strain>
    </source>
</reference>
<comment type="caution">
    <text evidence="1">The sequence shown here is derived from an EMBL/GenBank/DDBJ whole genome shotgun (WGS) entry which is preliminary data.</text>
</comment>
<accession>A0A1V6N5C0</accession>
<dbReference type="EMBL" id="JXMW01000001">
    <property type="protein sequence ID" value="OQD59859.1"/>
    <property type="molecule type" value="Genomic_DNA"/>
</dbReference>
<evidence type="ECO:0000313" key="1">
    <source>
        <dbReference type="EMBL" id="OQD59859.1"/>
    </source>
</evidence>
<name>A0A1V6N5C0_METAZ</name>
<gene>
    <name evidence="1" type="ORF">MBBAR_1c02680</name>
</gene>
<proteinExistence type="predicted"/>
<dbReference type="RefSeq" id="WP_158082494.1">
    <property type="nucleotide sequence ID" value="NZ_JXMW01000001.1"/>
</dbReference>
<organism evidence="1 2">
    <name type="scientific">Methanobrevibacter arboriphilus JCM 13429 = DSM 1125</name>
    <dbReference type="NCBI Taxonomy" id="1300164"/>
    <lineage>
        <taxon>Archaea</taxon>
        <taxon>Methanobacteriati</taxon>
        <taxon>Methanobacteriota</taxon>
        <taxon>Methanomada group</taxon>
        <taxon>Methanobacteria</taxon>
        <taxon>Methanobacteriales</taxon>
        <taxon>Methanobacteriaceae</taxon>
        <taxon>Methanobrevibacter</taxon>
    </lineage>
</organism>
<sequence length="57" mass="6814">MRYFTKKNYTKPSPSGTIALNDYYIILINKKLVRLDTPVRNFFLIHVYTLYTNILEV</sequence>
<dbReference type="Proteomes" id="UP000191661">
    <property type="component" value="Unassembled WGS sequence"/>
</dbReference>